<evidence type="ECO:0000256" key="4">
    <source>
        <dbReference type="ARBA" id="ARBA00022630"/>
    </source>
</evidence>
<organism evidence="11 12">
    <name type="scientific">SAR92 bacterium BACL26 MAG-121220-bin70</name>
    <dbReference type="NCBI Taxonomy" id="1655626"/>
    <lineage>
        <taxon>Bacteria</taxon>
        <taxon>Pseudomonadati</taxon>
        <taxon>Pseudomonadota</taxon>
        <taxon>Gammaproteobacteria</taxon>
        <taxon>Cellvibrionales</taxon>
        <taxon>Porticoccaceae</taxon>
        <taxon>SAR92 clade</taxon>
    </lineage>
</organism>
<dbReference type="SUPFAM" id="SSF47203">
    <property type="entry name" value="Acyl-CoA dehydrogenase C-terminal domain-like"/>
    <property type="match status" value="1"/>
</dbReference>
<dbReference type="InterPro" id="IPR009075">
    <property type="entry name" value="AcylCo_DH/oxidase_C"/>
</dbReference>
<proteinExistence type="inferred from homology"/>
<dbReference type="Gene3D" id="1.10.540.10">
    <property type="entry name" value="Acyl-CoA dehydrogenase/oxidase, N-terminal domain"/>
    <property type="match status" value="1"/>
</dbReference>
<evidence type="ECO:0000259" key="10">
    <source>
        <dbReference type="Pfam" id="PF02771"/>
    </source>
</evidence>
<evidence type="ECO:0000313" key="12">
    <source>
        <dbReference type="Proteomes" id="UP000051213"/>
    </source>
</evidence>
<evidence type="ECO:0000259" key="9">
    <source>
        <dbReference type="Pfam" id="PF02770"/>
    </source>
</evidence>
<dbReference type="InterPro" id="IPR046373">
    <property type="entry name" value="Acyl-CoA_Oxase/DH_mid-dom_sf"/>
</dbReference>
<dbReference type="InterPro" id="IPR013786">
    <property type="entry name" value="AcylCoA_DH/ox_N"/>
</dbReference>
<dbReference type="PANTHER" id="PTHR48083">
    <property type="entry name" value="MEDIUM-CHAIN SPECIFIC ACYL-COA DEHYDROGENASE, MITOCHONDRIAL-RELATED"/>
    <property type="match status" value="1"/>
</dbReference>
<evidence type="ECO:0000256" key="6">
    <source>
        <dbReference type="ARBA" id="ARBA00023002"/>
    </source>
</evidence>
<dbReference type="InterPro" id="IPR036250">
    <property type="entry name" value="AcylCo_DH-like_C"/>
</dbReference>
<dbReference type="PIRSF" id="PIRSF016578">
    <property type="entry name" value="HsaA"/>
    <property type="match status" value="1"/>
</dbReference>
<protein>
    <recommendedName>
        <fullName evidence="3">Medium-chain specific acyl-CoA dehydrogenase, mitochondrial</fullName>
    </recommendedName>
</protein>
<dbReference type="CDD" id="cd00567">
    <property type="entry name" value="ACAD"/>
    <property type="match status" value="1"/>
</dbReference>
<dbReference type="Pfam" id="PF00441">
    <property type="entry name" value="Acyl-CoA_dh_1"/>
    <property type="match status" value="1"/>
</dbReference>
<feature type="domain" description="Acyl-CoA oxidase/dehydrogenase middle" evidence="9">
    <location>
        <begin position="125"/>
        <end position="197"/>
    </location>
</feature>
<dbReference type="InterPro" id="IPR050741">
    <property type="entry name" value="Acyl-CoA_dehydrogenase"/>
</dbReference>
<keyword evidence="6 7" id="KW-0560">Oxidoreductase</keyword>
<evidence type="ECO:0000259" key="8">
    <source>
        <dbReference type="Pfam" id="PF00441"/>
    </source>
</evidence>
<evidence type="ECO:0000256" key="2">
    <source>
        <dbReference type="ARBA" id="ARBA00009347"/>
    </source>
</evidence>
<dbReference type="InterPro" id="IPR006091">
    <property type="entry name" value="Acyl-CoA_Oxase/DH_mid-dom"/>
</dbReference>
<gene>
    <name evidence="11" type="ORF">ABS24_10680</name>
</gene>
<dbReference type="GO" id="GO:0005737">
    <property type="term" value="C:cytoplasm"/>
    <property type="evidence" value="ECO:0007669"/>
    <property type="project" value="TreeGrafter"/>
</dbReference>
<accession>A0A0R2UHM6</accession>
<keyword evidence="4 7" id="KW-0285">Flavoprotein</keyword>
<keyword evidence="5 7" id="KW-0274">FAD</keyword>
<dbReference type="Gene3D" id="1.20.140.10">
    <property type="entry name" value="Butyryl-CoA Dehydrogenase, subunit A, domain 3"/>
    <property type="match status" value="1"/>
</dbReference>
<evidence type="ECO:0000256" key="7">
    <source>
        <dbReference type="RuleBase" id="RU362125"/>
    </source>
</evidence>
<comment type="similarity">
    <text evidence="2 7">Belongs to the acyl-CoA dehydrogenase family.</text>
</comment>
<comment type="caution">
    <text evidence="11">The sequence shown here is derived from an EMBL/GenBank/DDBJ whole genome shotgun (WGS) entry which is preliminary data.</text>
</comment>
<reference evidence="11 12" key="1">
    <citation type="submission" date="2015-10" db="EMBL/GenBank/DDBJ databases">
        <title>Metagenome-Assembled Genomes uncover a global brackish microbiome.</title>
        <authorList>
            <person name="Hugerth L.W."/>
            <person name="Larsson J."/>
            <person name="Alneberg J."/>
            <person name="Lindh M.V."/>
            <person name="Legrand C."/>
            <person name="Pinhassi J."/>
            <person name="Andersson A.F."/>
        </authorList>
    </citation>
    <scope>NUCLEOTIDE SEQUENCE [LARGE SCALE GENOMIC DNA]</scope>
    <source>
        <strain evidence="11">BACL26 MAG-121220-bin70</strain>
    </source>
</reference>
<evidence type="ECO:0000256" key="5">
    <source>
        <dbReference type="ARBA" id="ARBA00022827"/>
    </source>
</evidence>
<sequence>MKMQHRQSTIDWQEKVRQFVDAELIPWEIEAEMNQGVIPEAVSKNMQNKAIALGLSKMDAPVAYGGLSMSMVDQVAAWEELGRVTNALCWCFPEAQHWMFEACADSQHQIDTYLKGLMDGSLRECYAITEAESGSYEVTNATAKSCDGGYSINGEKWFVTTANMADFFFVQAKTDEGEEALFFVDIDAPGVTMTENPAFSHTFPSHHPTYQFENVFVPDKDRIGGEGSGMDYSRSWFRHERLTISARMLGAATRMIEETAAWAAQRDIQGEKLIEKQAIQFSLADSATELWAATLMVYEAAEAHDRGDDLKSLHARCSMVKLYSTEMANRVADRCLQIWGGRGYRRDNAVERFYREVRVDRIWEGSSEMQRMVIARALQKRGLKGM</sequence>
<dbReference type="InterPro" id="IPR009100">
    <property type="entry name" value="AcylCoA_DH/oxidase_NM_dom_sf"/>
</dbReference>
<name>A0A0R2UHM6_9GAMM</name>
<evidence type="ECO:0000256" key="1">
    <source>
        <dbReference type="ARBA" id="ARBA00001974"/>
    </source>
</evidence>
<evidence type="ECO:0000313" key="11">
    <source>
        <dbReference type="EMBL" id="KRO97034.1"/>
    </source>
</evidence>
<dbReference type="Proteomes" id="UP000051213">
    <property type="component" value="Unassembled WGS sequence"/>
</dbReference>
<feature type="domain" description="Acyl-CoA dehydrogenase/oxidase N-terminal" evidence="10">
    <location>
        <begin position="12"/>
        <end position="120"/>
    </location>
</feature>
<comment type="cofactor">
    <cofactor evidence="1 7">
        <name>FAD</name>
        <dbReference type="ChEBI" id="CHEBI:57692"/>
    </cofactor>
</comment>
<dbReference type="Gene3D" id="2.40.110.10">
    <property type="entry name" value="Butyryl-CoA Dehydrogenase, subunit A, domain 2"/>
    <property type="match status" value="1"/>
</dbReference>
<dbReference type="GO" id="GO:0050660">
    <property type="term" value="F:flavin adenine dinucleotide binding"/>
    <property type="evidence" value="ECO:0007669"/>
    <property type="project" value="InterPro"/>
</dbReference>
<dbReference type="Pfam" id="PF02770">
    <property type="entry name" value="Acyl-CoA_dh_M"/>
    <property type="match status" value="1"/>
</dbReference>
<dbReference type="FunFam" id="1.20.140.10:FF:000001">
    <property type="entry name" value="Acyl-CoA dehydrogenase"/>
    <property type="match status" value="1"/>
</dbReference>
<dbReference type="AlphaFoldDB" id="A0A0R2UHM6"/>
<dbReference type="InterPro" id="IPR006089">
    <property type="entry name" value="Acyl-CoA_DH_CS"/>
</dbReference>
<dbReference type="PANTHER" id="PTHR48083:SF2">
    <property type="entry name" value="MEDIUM-CHAIN SPECIFIC ACYL-COA DEHYDROGENASE, MITOCHONDRIAL"/>
    <property type="match status" value="1"/>
</dbReference>
<dbReference type="EMBL" id="LICA01000021">
    <property type="protein sequence ID" value="KRO97034.1"/>
    <property type="molecule type" value="Genomic_DNA"/>
</dbReference>
<dbReference type="GO" id="GO:0003995">
    <property type="term" value="F:acyl-CoA dehydrogenase activity"/>
    <property type="evidence" value="ECO:0007669"/>
    <property type="project" value="InterPro"/>
</dbReference>
<dbReference type="PROSITE" id="PS00073">
    <property type="entry name" value="ACYL_COA_DH_2"/>
    <property type="match status" value="1"/>
</dbReference>
<evidence type="ECO:0000256" key="3">
    <source>
        <dbReference type="ARBA" id="ARBA00019125"/>
    </source>
</evidence>
<dbReference type="GO" id="GO:0033539">
    <property type="term" value="P:fatty acid beta-oxidation using acyl-CoA dehydrogenase"/>
    <property type="evidence" value="ECO:0007669"/>
    <property type="project" value="TreeGrafter"/>
</dbReference>
<dbReference type="SUPFAM" id="SSF56645">
    <property type="entry name" value="Acyl-CoA dehydrogenase NM domain-like"/>
    <property type="match status" value="1"/>
</dbReference>
<feature type="domain" description="Acyl-CoA dehydrogenase/oxidase C-terminal" evidence="8">
    <location>
        <begin position="227"/>
        <end position="378"/>
    </location>
</feature>
<dbReference type="InterPro" id="IPR037069">
    <property type="entry name" value="AcylCoA_DH/ox_N_sf"/>
</dbReference>
<dbReference type="Pfam" id="PF02771">
    <property type="entry name" value="Acyl-CoA_dh_N"/>
    <property type="match status" value="1"/>
</dbReference>